<dbReference type="Proteomes" id="UP000478052">
    <property type="component" value="Unassembled WGS sequence"/>
</dbReference>
<proteinExistence type="predicted"/>
<gene>
    <name evidence="1" type="ORF">FWK35_00016523</name>
</gene>
<name>A0A6G0YL67_APHCR</name>
<evidence type="ECO:0000313" key="2">
    <source>
        <dbReference type="Proteomes" id="UP000478052"/>
    </source>
</evidence>
<evidence type="ECO:0000313" key="1">
    <source>
        <dbReference type="EMBL" id="KAF0757712.1"/>
    </source>
</evidence>
<reference evidence="1 2" key="1">
    <citation type="submission" date="2019-08" db="EMBL/GenBank/DDBJ databases">
        <title>Whole genome of Aphis craccivora.</title>
        <authorList>
            <person name="Voronova N.V."/>
            <person name="Shulinski R.S."/>
            <person name="Bandarenka Y.V."/>
            <person name="Zhorov D.G."/>
            <person name="Warner D."/>
        </authorList>
    </citation>
    <scope>NUCLEOTIDE SEQUENCE [LARGE SCALE GENOMIC DNA]</scope>
    <source>
        <strain evidence="1">180601</strain>
        <tissue evidence="1">Whole Body</tissue>
    </source>
</reference>
<organism evidence="1 2">
    <name type="scientific">Aphis craccivora</name>
    <name type="common">Cowpea aphid</name>
    <dbReference type="NCBI Taxonomy" id="307492"/>
    <lineage>
        <taxon>Eukaryota</taxon>
        <taxon>Metazoa</taxon>
        <taxon>Ecdysozoa</taxon>
        <taxon>Arthropoda</taxon>
        <taxon>Hexapoda</taxon>
        <taxon>Insecta</taxon>
        <taxon>Pterygota</taxon>
        <taxon>Neoptera</taxon>
        <taxon>Paraneoptera</taxon>
        <taxon>Hemiptera</taxon>
        <taxon>Sternorrhyncha</taxon>
        <taxon>Aphidomorpha</taxon>
        <taxon>Aphidoidea</taxon>
        <taxon>Aphididae</taxon>
        <taxon>Aphidini</taxon>
        <taxon>Aphis</taxon>
        <taxon>Aphis</taxon>
    </lineage>
</organism>
<comment type="caution">
    <text evidence="1">The sequence shown here is derived from an EMBL/GenBank/DDBJ whole genome shotgun (WGS) entry which is preliminary data.</text>
</comment>
<dbReference type="EMBL" id="VUJU01003493">
    <property type="protein sequence ID" value="KAF0757712.1"/>
    <property type="molecule type" value="Genomic_DNA"/>
</dbReference>
<accession>A0A6G0YL67</accession>
<keyword evidence="2" id="KW-1185">Reference proteome</keyword>
<protein>
    <submittedName>
        <fullName evidence="1">YqaJ domain-containing protein</fullName>
    </submittedName>
</protein>
<dbReference type="AlphaFoldDB" id="A0A6G0YL67"/>
<sequence>MCKDKCIYVKKKKCYFVAYTNKWLNIECITYEEEFWQKQMETKLETLVHTKRHMKMSYRYLVLYLMSFNR</sequence>